<proteinExistence type="predicted"/>
<sequence length="65" mass="7163">MKNQDINKDKVLNLQQLEQVSGGRISDQVAPMDWSTMSRACGGVGDDEWSTMSDSCKGGEKVIMR</sequence>
<organism evidence="2 3">
    <name type="scientific">Rheinheimera nanhaiensis E407-8</name>
    <dbReference type="NCBI Taxonomy" id="562729"/>
    <lineage>
        <taxon>Bacteria</taxon>
        <taxon>Pseudomonadati</taxon>
        <taxon>Pseudomonadota</taxon>
        <taxon>Gammaproteobacteria</taxon>
        <taxon>Chromatiales</taxon>
        <taxon>Chromatiaceae</taxon>
        <taxon>Rheinheimera</taxon>
    </lineage>
</organism>
<feature type="region of interest" description="Disordered" evidence="1">
    <location>
        <begin position="43"/>
        <end position="65"/>
    </location>
</feature>
<accession>I1E010</accession>
<evidence type="ECO:0000256" key="1">
    <source>
        <dbReference type="SAM" id="MobiDB-lite"/>
    </source>
</evidence>
<dbReference type="Proteomes" id="UP000004374">
    <property type="component" value="Unassembled WGS sequence"/>
</dbReference>
<gene>
    <name evidence="2" type="ORF">RNAN_2644</name>
</gene>
<reference evidence="2 3" key="1">
    <citation type="journal article" date="2012" name="J. Bacteriol.">
        <title>Genome Sequence of the Protease-Producing Bacterium Rheinheimera nanhaiensis E407-8T, Isolated from Deep-Sea Sediment of the South China Sea.</title>
        <authorList>
            <person name="Zhang X.-Y."/>
            <person name="Zhang Y.-J."/>
            <person name="Qin Q.-L."/>
            <person name="Xie B.-B."/>
            <person name="Chen X.-L."/>
            <person name="Zhou B.-C."/>
            <person name="Zhang Y.-Z."/>
        </authorList>
    </citation>
    <scope>NUCLEOTIDE SEQUENCE [LARGE SCALE GENOMIC DNA]</scope>
    <source>
        <strain evidence="2 3">E407-8</strain>
    </source>
</reference>
<evidence type="ECO:0000313" key="3">
    <source>
        <dbReference type="Proteomes" id="UP000004374"/>
    </source>
</evidence>
<dbReference type="OrthoDB" id="9896145at2"/>
<dbReference type="AlphaFoldDB" id="I1E010"/>
<dbReference type="RefSeq" id="WP_008222418.1">
    <property type="nucleotide sequence ID" value="NZ_BAFK01000015.1"/>
</dbReference>
<keyword evidence="3" id="KW-1185">Reference proteome</keyword>
<name>I1E010_9GAMM</name>
<comment type="caution">
    <text evidence="2">The sequence shown here is derived from an EMBL/GenBank/DDBJ whole genome shotgun (WGS) entry which is preliminary data.</text>
</comment>
<protein>
    <submittedName>
        <fullName evidence="2">Uncharacterized protein</fullName>
    </submittedName>
</protein>
<dbReference type="STRING" id="562729.RNAN_2644"/>
<dbReference type="EMBL" id="BAFK01000015">
    <property type="protein sequence ID" value="GAB59638.1"/>
    <property type="molecule type" value="Genomic_DNA"/>
</dbReference>
<evidence type="ECO:0000313" key="2">
    <source>
        <dbReference type="EMBL" id="GAB59638.1"/>
    </source>
</evidence>